<dbReference type="InterPro" id="IPR021373">
    <property type="entry name" value="DUF2993"/>
</dbReference>
<reference evidence="2" key="1">
    <citation type="submission" date="2016-10" db="EMBL/GenBank/DDBJ databases">
        <title>Comparative genomics uncovers the prolific and rare metabolic potential of the cyanobacterial genus Moorea.</title>
        <authorList>
            <person name="Leao T."/>
            <person name="Castelao G."/>
            <person name="Korobeynikov A."/>
            <person name="Monroe E.A."/>
            <person name="Podell S."/>
            <person name="Glukhov E."/>
            <person name="Allen E."/>
            <person name="Gerwick W.H."/>
            <person name="Gerwick L."/>
        </authorList>
    </citation>
    <scope>NUCLEOTIDE SEQUENCE [LARGE SCALE GENOMIC DNA]</scope>
    <source>
        <strain evidence="2">PAL-8-15-08-1</strain>
    </source>
</reference>
<sequence length="258" mass="28700">MEFLTIFLSGLITVISGVGFILDKVIESNIRSQFSQVEQLQVRVNNTPNYQILPGKVDQVLIAGKGLWLTPDIRIGLLELETDPIDLDIEKVRNSGKDSLANSLRQPLQAGVRLVLTESDINQALESPEVREQLDDLINAVISRGSRRYKLLNSQVNFLDNNRIYLQVTLQQGDNQPLEIILNSGVAILSGKSIQLIEPKLSVDGNPLPPQVIKLFVGSLSQRLNLSNIEDEGITARILQFQLNPSELELAAFVRIKE</sequence>
<dbReference type="RefSeq" id="WP_070394122.1">
    <property type="nucleotide sequence ID" value="NZ_CP017599.1"/>
</dbReference>
<dbReference type="EMBL" id="CP017599">
    <property type="protein sequence ID" value="AOX01687.1"/>
    <property type="molecule type" value="Genomic_DNA"/>
</dbReference>
<proteinExistence type="predicted"/>
<dbReference type="Proteomes" id="UP000177870">
    <property type="component" value="Chromosome"/>
</dbReference>
<organism evidence="1 2">
    <name type="scientific">Moorena producens PAL-8-15-08-1</name>
    <dbReference type="NCBI Taxonomy" id="1458985"/>
    <lineage>
        <taxon>Bacteria</taxon>
        <taxon>Bacillati</taxon>
        <taxon>Cyanobacteriota</taxon>
        <taxon>Cyanophyceae</taxon>
        <taxon>Coleofasciculales</taxon>
        <taxon>Coleofasciculaceae</taxon>
        <taxon>Moorena</taxon>
    </lineage>
</organism>
<evidence type="ECO:0008006" key="3">
    <source>
        <dbReference type="Google" id="ProtNLM"/>
    </source>
</evidence>
<name>A0A1D8TVK8_9CYAN</name>
<dbReference type="STRING" id="1458985.BJP34_21600"/>
<evidence type="ECO:0000313" key="2">
    <source>
        <dbReference type="Proteomes" id="UP000177870"/>
    </source>
</evidence>
<gene>
    <name evidence="1" type="ORF">BJP34_21600</name>
</gene>
<protein>
    <recommendedName>
        <fullName evidence="3">DUF2993 domain-containing protein</fullName>
    </recommendedName>
</protein>
<accession>A0A1D8TVK8</accession>
<dbReference type="AlphaFoldDB" id="A0A1D8TVK8"/>
<dbReference type="Pfam" id="PF11209">
    <property type="entry name" value="LmeA"/>
    <property type="match status" value="1"/>
</dbReference>
<evidence type="ECO:0000313" key="1">
    <source>
        <dbReference type="EMBL" id="AOX01687.1"/>
    </source>
</evidence>
<dbReference type="KEGG" id="mpro:BJP34_21600"/>
<dbReference type="OrthoDB" id="570669at2"/>